<reference evidence="10 11" key="1">
    <citation type="submission" date="2016-02" db="EMBL/GenBank/DDBJ databases">
        <title>Draft genome sequence of Thermodesulfatator sp. S606.</title>
        <authorList>
            <person name="Lai Q."/>
            <person name="Cao J."/>
            <person name="Dupont S."/>
            <person name="Shao Z."/>
            <person name="Jebbar M."/>
            <person name="Alain K."/>
        </authorList>
    </citation>
    <scope>NUCLEOTIDE SEQUENCE [LARGE SCALE GENOMIC DNA]</scope>
    <source>
        <strain evidence="10 11">S606</strain>
    </source>
</reference>
<comment type="function">
    <text evidence="7">Hydrolyzes ribosome-free peptidyl-tRNAs (with 1 or more amino acids incorporated), which drop off the ribosome during protein synthesis, or as a result of ribosome stalling.</text>
</comment>
<feature type="active site" description="Proton acceptor" evidence="7">
    <location>
        <position position="23"/>
    </location>
</feature>
<keyword evidence="11" id="KW-1185">Reference proteome</keyword>
<name>A0A177E7F4_9BACT</name>
<dbReference type="EMBL" id="LSFI01000018">
    <property type="protein sequence ID" value="OAG27825.1"/>
    <property type="molecule type" value="Genomic_DNA"/>
</dbReference>
<comment type="caution">
    <text evidence="10">The sequence shown here is derived from an EMBL/GenBank/DDBJ whole genome shotgun (WGS) entry which is preliminary data.</text>
</comment>
<evidence type="ECO:0000256" key="2">
    <source>
        <dbReference type="ARBA" id="ARBA00022555"/>
    </source>
</evidence>
<dbReference type="GO" id="GO:0006515">
    <property type="term" value="P:protein quality control for misfolded or incompletely synthesized proteins"/>
    <property type="evidence" value="ECO:0007669"/>
    <property type="project" value="UniProtKB-UniRule"/>
</dbReference>
<evidence type="ECO:0000313" key="10">
    <source>
        <dbReference type="EMBL" id="OAG27825.1"/>
    </source>
</evidence>
<comment type="catalytic activity">
    <reaction evidence="7 8">
        <text>an N-acyl-L-alpha-aminoacyl-tRNA + H2O = an N-acyl-L-amino acid + a tRNA + H(+)</text>
        <dbReference type="Rhea" id="RHEA:54448"/>
        <dbReference type="Rhea" id="RHEA-COMP:10123"/>
        <dbReference type="Rhea" id="RHEA-COMP:13883"/>
        <dbReference type="ChEBI" id="CHEBI:15377"/>
        <dbReference type="ChEBI" id="CHEBI:15378"/>
        <dbReference type="ChEBI" id="CHEBI:59874"/>
        <dbReference type="ChEBI" id="CHEBI:78442"/>
        <dbReference type="ChEBI" id="CHEBI:138191"/>
        <dbReference type="EC" id="3.1.1.29"/>
    </reaction>
</comment>
<comment type="similarity">
    <text evidence="5 7 9">Belongs to the PTH family.</text>
</comment>
<comment type="caution">
    <text evidence="7">Lacks conserved residue(s) required for the propagation of feature annotation.</text>
</comment>
<proteinExistence type="inferred from homology"/>
<dbReference type="Proteomes" id="UP000076964">
    <property type="component" value="Unassembled WGS sequence"/>
</dbReference>
<evidence type="ECO:0000256" key="5">
    <source>
        <dbReference type="ARBA" id="ARBA00038063"/>
    </source>
</evidence>
<evidence type="ECO:0000313" key="11">
    <source>
        <dbReference type="Proteomes" id="UP000076964"/>
    </source>
</evidence>
<keyword evidence="2 7" id="KW-0820">tRNA-binding</keyword>
<keyword evidence="3 7" id="KW-0378">Hydrolase</keyword>
<dbReference type="FunFam" id="3.40.50.1470:FF:000001">
    <property type="entry name" value="Peptidyl-tRNA hydrolase"/>
    <property type="match status" value="1"/>
</dbReference>
<comment type="function">
    <text evidence="7">Catalyzes the release of premature peptidyl moieties from peptidyl-tRNA molecules trapped in stalled 50S ribosomal subunits, and thus maintains levels of free tRNAs and 50S ribosomes.</text>
</comment>
<evidence type="ECO:0000256" key="1">
    <source>
        <dbReference type="ARBA" id="ARBA00013260"/>
    </source>
</evidence>
<dbReference type="PANTHER" id="PTHR17224:SF1">
    <property type="entry name" value="PEPTIDYL-TRNA HYDROLASE"/>
    <property type="match status" value="1"/>
</dbReference>
<dbReference type="SUPFAM" id="SSF53178">
    <property type="entry name" value="Peptidyl-tRNA hydrolase-like"/>
    <property type="match status" value="1"/>
</dbReference>
<dbReference type="HAMAP" id="MF_00083">
    <property type="entry name" value="Pept_tRNA_hydro_bact"/>
    <property type="match status" value="1"/>
</dbReference>
<feature type="binding site" evidence="7">
    <location>
        <position position="66"/>
    </location>
    <ligand>
        <name>tRNA</name>
        <dbReference type="ChEBI" id="CHEBI:17843"/>
    </ligand>
</feature>
<protein>
    <recommendedName>
        <fullName evidence="6 7">Peptidyl-tRNA hydrolase</fullName>
        <shortName evidence="7">Pth</shortName>
        <ecNumber evidence="1 7">3.1.1.29</ecNumber>
    </recommendedName>
</protein>
<dbReference type="EC" id="3.1.1.29" evidence="1 7"/>
<feature type="binding site" evidence="7">
    <location>
        <position position="64"/>
    </location>
    <ligand>
        <name>tRNA</name>
        <dbReference type="ChEBI" id="CHEBI:17843"/>
    </ligand>
</feature>
<dbReference type="CDD" id="cd00462">
    <property type="entry name" value="PTH"/>
    <property type="match status" value="1"/>
</dbReference>
<gene>
    <name evidence="7" type="primary">pth</name>
    <name evidence="10" type="ORF">TH606_04650</name>
</gene>
<dbReference type="AlphaFoldDB" id="A0A177E7F4"/>
<dbReference type="Pfam" id="PF01195">
    <property type="entry name" value="Pept_tRNA_hydro"/>
    <property type="match status" value="1"/>
</dbReference>
<keyword evidence="7" id="KW-0963">Cytoplasm</keyword>
<accession>A0A177E7F4</accession>
<dbReference type="InterPro" id="IPR018171">
    <property type="entry name" value="Pept_tRNA_hydro_CS"/>
</dbReference>
<dbReference type="PROSITE" id="PS01195">
    <property type="entry name" value="PEPT_TRNA_HYDROL_1"/>
    <property type="match status" value="1"/>
</dbReference>
<evidence type="ECO:0000256" key="7">
    <source>
        <dbReference type="HAMAP-Rule" id="MF_00083"/>
    </source>
</evidence>
<evidence type="ECO:0000256" key="8">
    <source>
        <dbReference type="RuleBase" id="RU000673"/>
    </source>
</evidence>
<comment type="subcellular location">
    <subcellularLocation>
        <location evidence="7">Cytoplasm</location>
    </subcellularLocation>
</comment>
<feature type="site" description="Discriminates between blocked and unblocked aminoacyl-tRNA" evidence="7">
    <location>
        <position position="13"/>
    </location>
</feature>
<dbReference type="RefSeq" id="WP_068541732.1">
    <property type="nucleotide sequence ID" value="NZ_LSFI01000018.1"/>
</dbReference>
<dbReference type="PANTHER" id="PTHR17224">
    <property type="entry name" value="PEPTIDYL-TRNA HYDROLASE"/>
    <property type="match status" value="1"/>
</dbReference>
<dbReference type="InterPro" id="IPR036416">
    <property type="entry name" value="Pept_tRNA_hydro_sf"/>
</dbReference>
<dbReference type="NCBIfam" id="TIGR00447">
    <property type="entry name" value="pth"/>
    <property type="match status" value="1"/>
</dbReference>
<evidence type="ECO:0000256" key="3">
    <source>
        <dbReference type="ARBA" id="ARBA00022801"/>
    </source>
</evidence>
<evidence type="ECO:0000256" key="9">
    <source>
        <dbReference type="RuleBase" id="RU004320"/>
    </source>
</evidence>
<dbReference type="GO" id="GO:0004045">
    <property type="term" value="F:peptidyl-tRNA hydrolase activity"/>
    <property type="evidence" value="ECO:0007669"/>
    <property type="project" value="UniProtKB-UniRule"/>
</dbReference>
<evidence type="ECO:0000256" key="4">
    <source>
        <dbReference type="ARBA" id="ARBA00022884"/>
    </source>
</evidence>
<dbReference type="STRING" id="1795632.TH606_04650"/>
<feature type="binding site" evidence="7">
    <location>
        <position position="18"/>
    </location>
    <ligand>
        <name>tRNA</name>
        <dbReference type="ChEBI" id="CHEBI:17843"/>
    </ligand>
</feature>
<dbReference type="GO" id="GO:0072344">
    <property type="term" value="P:rescue of stalled ribosome"/>
    <property type="evidence" value="ECO:0007669"/>
    <property type="project" value="UniProtKB-UniRule"/>
</dbReference>
<dbReference type="OrthoDB" id="9800507at2"/>
<evidence type="ECO:0000256" key="6">
    <source>
        <dbReference type="ARBA" id="ARBA00050038"/>
    </source>
</evidence>
<feature type="site" description="Stabilizes the basic form of H active site to accept a proton" evidence="7">
    <location>
        <position position="91"/>
    </location>
</feature>
<comment type="subunit">
    <text evidence="7">Monomer.</text>
</comment>
<dbReference type="GO" id="GO:0000049">
    <property type="term" value="F:tRNA binding"/>
    <property type="evidence" value="ECO:0007669"/>
    <property type="project" value="UniProtKB-UniRule"/>
</dbReference>
<organism evidence="10 11">
    <name type="scientific">Thermodesulfatator autotrophicus</name>
    <dbReference type="NCBI Taxonomy" id="1795632"/>
    <lineage>
        <taxon>Bacteria</taxon>
        <taxon>Pseudomonadati</taxon>
        <taxon>Thermodesulfobacteriota</taxon>
        <taxon>Thermodesulfobacteria</taxon>
        <taxon>Thermodesulfobacteriales</taxon>
        <taxon>Thermodesulfatatoraceae</taxon>
        <taxon>Thermodesulfatator</taxon>
    </lineage>
</organism>
<dbReference type="Gene3D" id="3.40.50.1470">
    <property type="entry name" value="Peptidyl-tRNA hydrolase"/>
    <property type="match status" value="1"/>
</dbReference>
<keyword evidence="4 7" id="KW-0694">RNA-binding</keyword>
<dbReference type="InterPro" id="IPR001328">
    <property type="entry name" value="Pept_tRNA_hydro"/>
</dbReference>
<sequence>MSRYSWLWVGLGNPGPQYRFTRHNFGFLVLEEFARLKGLKFSKGPYQSLVSAYKDAFLLMPQTFMNLSGEAVAPLSRKLRIPPERILVIHDDLDLPLGRIKFAPKGGAGGHRGVKSIIEALGTKDFPRLKLGIGRPPQGIAVRDYVLSPFSEEEKPLVRKVLETACEALDYLLEHDLAKTMSLFNR</sequence>
<dbReference type="GO" id="GO:0005737">
    <property type="term" value="C:cytoplasm"/>
    <property type="evidence" value="ECO:0007669"/>
    <property type="project" value="UniProtKB-SubCell"/>
</dbReference>